<name>A0A5B8XFQ0_9RICK</name>
<evidence type="ECO:0000259" key="6">
    <source>
        <dbReference type="Pfam" id="PF00189"/>
    </source>
</evidence>
<comment type="function">
    <text evidence="4">Binds the lower part of the 30S subunit head. Binds mRNA in the 70S ribosome, positioning it for translation.</text>
</comment>
<evidence type="ECO:0000256" key="5">
    <source>
        <dbReference type="RuleBase" id="RU003624"/>
    </source>
</evidence>
<keyword evidence="3 4" id="KW-0687">Ribonucleoprotein</keyword>
<dbReference type="Pfam" id="PF00189">
    <property type="entry name" value="Ribosomal_S3_C"/>
    <property type="match status" value="1"/>
</dbReference>
<dbReference type="Gene3D" id="3.30.300.20">
    <property type="match status" value="1"/>
</dbReference>
<dbReference type="InterPro" id="IPR009019">
    <property type="entry name" value="KH_sf_prok-type"/>
</dbReference>
<dbReference type="NCBIfam" id="TIGR01009">
    <property type="entry name" value="rpsC_bact"/>
    <property type="match status" value="1"/>
</dbReference>
<dbReference type="SUPFAM" id="SSF54814">
    <property type="entry name" value="Prokaryotic type KH domain (KH-domain type II)"/>
    <property type="match status" value="1"/>
</dbReference>
<evidence type="ECO:0000256" key="2">
    <source>
        <dbReference type="ARBA" id="ARBA00022980"/>
    </source>
</evidence>
<dbReference type="GO" id="GO:0006412">
    <property type="term" value="P:translation"/>
    <property type="evidence" value="ECO:0007669"/>
    <property type="project" value="UniProtKB-UniRule"/>
</dbReference>
<dbReference type="CDD" id="cd02412">
    <property type="entry name" value="KH-II_30S_S3"/>
    <property type="match status" value="1"/>
</dbReference>
<dbReference type="InterPro" id="IPR036419">
    <property type="entry name" value="Ribosomal_S3_C_sf"/>
</dbReference>
<dbReference type="PROSITE" id="PS00548">
    <property type="entry name" value="RIBOSOMAL_S3"/>
    <property type="match status" value="1"/>
</dbReference>
<proteinExistence type="inferred from homology"/>
<comment type="similarity">
    <text evidence="1 4 5">Belongs to the universal ribosomal protein uS3 family.</text>
</comment>
<evidence type="ECO:0000313" key="7">
    <source>
        <dbReference type="EMBL" id="QED23194.1"/>
    </source>
</evidence>
<dbReference type="EMBL" id="CP029077">
    <property type="protein sequence ID" value="QED23194.1"/>
    <property type="molecule type" value="Genomic_DNA"/>
</dbReference>
<dbReference type="InterPro" id="IPR018280">
    <property type="entry name" value="Ribosomal_uS3_CS"/>
</dbReference>
<evidence type="ECO:0000256" key="3">
    <source>
        <dbReference type="ARBA" id="ARBA00023274"/>
    </source>
</evidence>
<evidence type="ECO:0000313" key="8">
    <source>
        <dbReference type="Proteomes" id="UP000321934"/>
    </source>
</evidence>
<evidence type="ECO:0000256" key="4">
    <source>
        <dbReference type="HAMAP-Rule" id="MF_01309"/>
    </source>
</evidence>
<comment type="subunit">
    <text evidence="4">Part of the 30S ribosomal subunit. Forms a tight complex with proteins S10 and S14.</text>
</comment>
<dbReference type="HAMAP" id="MF_01309_B">
    <property type="entry name" value="Ribosomal_uS3_B"/>
    <property type="match status" value="1"/>
</dbReference>
<dbReference type="GO" id="GO:0022627">
    <property type="term" value="C:cytosolic small ribosomal subunit"/>
    <property type="evidence" value="ECO:0007669"/>
    <property type="project" value="TreeGrafter"/>
</dbReference>
<reference evidence="7 8" key="1">
    <citation type="journal article" date="2019" name="ISME J.">
        <title>Deianiraea, an extracellular bacterium associated with the ciliate Paramecium, suggests an alternative scenario for the evolution of Rickettsiales.</title>
        <authorList>
            <person name="Castelli M."/>
            <person name="Sabaneyeva E."/>
            <person name="Lanzoni O."/>
            <person name="Lebedeva N."/>
            <person name="Floriano A.M."/>
            <person name="Gaiarsa S."/>
            <person name="Benken K."/>
            <person name="Modeo L."/>
            <person name="Bandi C."/>
            <person name="Potekhin A."/>
            <person name="Sassera D."/>
            <person name="Petroni G."/>
        </authorList>
    </citation>
    <scope>NUCLEOTIDE SEQUENCE [LARGE SCALE GENOMIC DNA]</scope>
    <source>
        <strain evidence="7">CyL4-1</strain>
    </source>
</reference>
<dbReference type="SUPFAM" id="SSF54821">
    <property type="entry name" value="Ribosomal protein S3 C-terminal domain"/>
    <property type="match status" value="1"/>
</dbReference>
<dbReference type="InterPro" id="IPR057258">
    <property type="entry name" value="Ribosomal_uS3"/>
</dbReference>
<evidence type="ECO:0000256" key="1">
    <source>
        <dbReference type="ARBA" id="ARBA00010761"/>
    </source>
</evidence>
<dbReference type="Gene3D" id="3.30.1140.32">
    <property type="entry name" value="Ribosomal protein S3, C-terminal domain"/>
    <property type="match status" value="1"/>
</dbReference>
<keyword evidence="8" id="KW-1185">Reference proteome</keyword>
<dbReference type="GO" id="GO:0003735">
    <property type="term" value="F:structural constituent of ribosome"/>
    <property type="evidence" value="ECO:0007669"/>
    <property type="project" value="InterPro"/>
</dbReference>
<dbReference type="Proteomes" id="UP000321934">
    <property type="component" value="Chromosome"/>
</dbReference>
<dbReference type="InterPro" id="IPR015946">
    <property type="entry name" value="KH_dom-like_a/b"/>
</dbReference>
<keyword evidence="2 4" id="KW-0689">Ribosomal protein</keyword>
<sequence length="212" mass="23146">MGQKSSRLLFTVGSKKNWLANWFATGKEYVDFAVEDLKIRKFLSSYDFQCYISSVKISRAGERLDIVIFSAKASSIISGKSDILGGINSALLKLCSPNRKISLSVKAVKKPELDANIAAILIASSVSMLKSYKKAVKHGMDSAMKGGASGIKVTISGRLNGAEIARTETFKQGSIPLHTIRADIDYSYKAVKTKYGMIGIKVWINRSNNVII</sequence>
<dbReference type="InterPro" id="IPR005704">
    <property type="entry name" value="Ribosomal_uS3_bac-typ"/>
</dbReference>
<dbReference type="RefSeq" id="WP_146820484.1">
    <property type="nucleotide sequence ID" value="NZ_CP029077.1"/>
</dbReference>
<accession>A0A5B8XFQ0</accession>
<protein>
    <recommendedName>
        <fullName evidence="4">Small ribosomal subunit protein uS3</fullName>
    </recommendedName>
</protein>
<dbReference type="InterPro" id="IPR001351">
    <property type="entry name" value="Ribosomal_uS3_C"/>
</dbReference>
<dbReference type="OrthoDB" id="9806396at2"/>
<gene>
    <name evidence="4" type="primary">rpsC</name>
    <name evidence="7" type="ORF">Deia_00391</name>
</gene>
<dbReference type="PANTHER" id="PTHR11760">
    <property type="entry name" value="30S/40S RIBOSOMAL PROTEIN S3"/>
    <property type="match status" value="1"/>
</dbReference>
<organism evidence="7 8">
    <name type="scientific">Candidatus Deianiraea vastatrix</name>
    <dbReference type="NCBI Taxonomy" id="2163644"/>
    <lineage>
        <taxon>Bacteria</taxon>
        <taxon>Pseudomonadati</taxon>
        <taxon>Pseudomonadota</taxon>
        <taxon>Alphaproteobacteria</taxon>
        <taxon>Rickettsiales</taxon>
        <taxon>Candidatus Deianiraeaceae</taxon>
        <taxon>Candidatus Deianiraea</taxon>
    </lineage>
</organism>
<dbReference type="AlphaFoldDB" id="A0A5B8XFQ0"/>
<feature type="domain" description="Small ribosomal subunit protein uS3 C-terminal" evidence="6">
    <location>
        <begin position="122"/>
        <end position="204"/>
    </location>
</feature>
<dbReference type="GO" id="GO:0003729">
    <property type="term" value="F:mRNA binding"/>
    <property type="evidence" value="ECO:0007669"/>
    <property type="project" value="UniProtKB-UniRule"/>
</dbReference>
<dbReference type="PANTHER" id="PTHR11760:SF19">
    <property type="entry name" value="SMALL RIBOSOMAL SUBUNIT PROTEIN US3C"/>
    <property type="match status" value="1"/>
</dbReference>